<dbReference type="GO" id="GO:0003676">
    <property type="term" value="F:nucleic acid binding"/>
    <property type="evidence" value="ECO:0007669"/>
    <property type="project" value="InterPro"/>
</dbReference>
<proteinExistence type="predicted"/>
<keyword evidence="4" id="KW-0811">Translocation</keyword>
<evidence type="ECO:0000313" key="10">
    <source>
        <dbReference type="Proteomes" id="UP001652628"/>
    </source>
</evidence>
<evidence type="ECO:0000256" key="8">
    <source>
        <dbReference type="PROSITE-ProRule" id="PRU00804"/>
    </source>
</evidence>
<dbReference type="GeneID" id="108012296"/>
<dbReference type="GO" id="GO:0015031">
    <property type="term" value="P:protein transport"/>
    <property type="evidence" value="ECO:0007669"/>
    <property type="project" value="UniProtKB-KW"/>
</dbReference>
<keyword evidence="3" id="KW-0653">Protein transport</keyword>
<evidence type="ECO:0000256" key="3">
    <source>
        <dbReference type="ARBA" id="ARBA00022927"/>
    </source>
</evidence>
<organism evidence="10 11">
    <name type="scientific">Drosophila suzukii</name>
    <name type="common">Spotted-wing drosophila fruit fly</name>
    <dbReference type="NCBI Taxonomy" id="28584"/>
    <lineage>
        <taxon>Eukaryota</taxon>
        <taxon>Metazoa</taxon>
        <taxon>Ecdysozoa</taxon>
        <taxon>Arthropoda</taxon>
        <taxon>Hexapoda</taxon>
        <taxon>Insecta</taxon>
        <taxon>Pterygota</taxon>
        <taxon>Neoptera</taxon>
        <taxon>Endopterygota</taxon>
        <taxon>Diptera</taxon>
        <taxon>Brachycera</taxon>
        <taxon>Muscomorpha</taxon>
        <taxon>Ephydroidea</taxon>
        <taxon>Drosophilidae</taxon>
        <taxon>Drosophila</taxon>
        <taxon>Sophophora</taxon>
    </lineage>
</organism>
<evidence type="ECO:0000259" key="9">
    <source>
        <dbReference type="PROSITE" id="PS51472"/>
    </source>
</evidence>
<dbReference type="Gene3D" id="3.30.70.330">
    <property type="match status" value="1"/>
</dbReference>
<dbReference type="RefSeq" id="XP_016933090.3">
    <property type="nucleotide sequence ID" value="XM_017077601.3"/>
</dbReference>
<evidence type="ECO:0000256" key="1">
    <source>
        <dbReference type="ARBA" id="ARBA00004567"/>
    </source>
</evidence>
<evidence type="ECO:0000256" key="5">
    <source>
        <dbReference type="ARBA" id="ARBA00023132"/>
    </source>
</evidence>
<evidence type="ECO:0000256" key="4">
    <source>
        <dbReference type="ARBA" id="ARBA00023010"/>
    </source>
</evidence>
<dbReference type="GO" id="GO:0051028">
    <property type="term" value="P:mRNA transport"/>
    <property type="evidence" value="ECO:0007669"/>
    <property type="project" value="UniProtKB-UniRule"/>
</dbReference>
<evidence type="ECO:0000256" key="7">
    <source>
        <dbReference type="ARBA" id="ARBA00030250"/>
    </source>
</evidence>
<dbReference type="PROSITE" id="PS51472">
    <property type="entry name" value="RRM_NUP35"/>
    <property type="match status" value="1"/>
</dbReference>
<dbReference type="Pfam" id="PF14605">
    <property type="entry name" value="Nup35_RRM_2"/>
    <property type="match status" value="1"/>
</dbReference>
<evidence type="ECO:0000256" key="6">
    <source>
        <dbReference type="ARBA" id="ARBA00029997"/>
    </source>
</evidence>
<reference evidence="10" key="1">
    <citation type="submission" date="2025-05" db="UniProtKB">
        <authorList>
            <consortium name="RefSeq"/>
        </authorList>
    </citation>
    <scope>NUCLEOTIDE SEQUENCE [LARGE SCALE GENOMIC DNA]</scope>
</reference>
<dbReference type="InterPro" id="IPR012677">
    <property type="entry name" value="Nucleotide-bd_a/b_plait_sf"/>
</dbReference>
<dbReference type="SUPFAM" id="SSF54928">
    <property type="entry name" value="RNA-binding domain, RBD"/>
    <property type="match status" value="1"/>
</dbReference>
<evidence type="ECO:0000313" key="11">
    <source>
        <dbReference type="RefSeq" id="XP_016933090.3"/>
    </source>
</evidence>
<name>A0AB39ZCG2_DROSZ</name>
<comment type="subcellular location">
    <subcellularLocation>
        <location evidence="1">Nucleus</location>
        <location evidence="1">Nuclear pore complex</location>
    </subcellularLocation>
</comment>
<keyword evidence="5 8" id="KW-0906">Nuclear pore complex</keyword>
<gene>
    <name evidence="11" type="primary">LOC108012296</name>
</gene>
<reference evidence="11" key="2">
    <citation type="submission" date="2025-08" db="UniProtKB">
        <authorList>
            <consortium name="RefSeq"/>
        </authorList>
    </citation>
    <scope>IDENTIFICATION</scope>
</reference>
<accession>A0AB39ZCG2</accession>
<keyword evidence="8" id="KW-0509">mRNA transport</keyword>
<evidence type="ECO:0000256" key="2">
    <source>
        <dbReference type="ARBA" id="ARBA00016439"/>
    </source>
</evidence>
<dbReference type="InterPro" id="IPR007846">
    <property type="entry name" value="RRM_NUP35_dom"/>
</dbReference>
<keyword evidence="8" id="KW-0813">Transport</keyword>
<dbReference type="InterPro" id="IPR035979">
    <property type="entry name" value="RBD_domain_sf"/>
</dbReference>
<keyword evidence="8" id="KW-0539">Nucleus</keyword>
<keyword evidence="10" id="KW-1185">Reference proteome</keyword>
<protein>
    <recommendedName>
        <fullName evidence="2">Nucleoporin NUP35</fullName>
    </recommendedName>
    <alternativeName>
        <fullName evidence="7">35 kDa nucleoporin</fullName>
    </alternativeName>
    <alternativeName>
        <fullName evidence="6">Nucleoporin NUP53</fullName>
    </alternativeName>
</protein>
<dbReference type="AlphaFoldDB" id="A0AB39ZCG2"/>
<dbReference type="Proteomes" id="UP001652628">
    <property type="component" value="Chromosome 2L"/>
</dbReference>
<dbReference type="GO" id="GO:0005643">
    <property type="term" value="C:nuclear pore"/>
    <property type="evidence" value="ECO:0007669"/>
    <property type="project" value="UniProtKB-SubCell"/>
</dbReference>
<sequence>MNDSHGYKKELEVRWFSEHSDDECLPPYRGGPNDLKDYPRTSTIFKDKDAKTHEQINNKDTEEPRNTFWISVSDYELDRAYIVYRFFHDIGNIVAKNFTKTNRMYLKYFSLVDSQIALSYNGQKIGYGGDIRVKVKVENPVTETALIEALENASADNGTPTDSQRTSTMTVTVNVEDVKDANEVNPHQLEMGKTEKEEEQPAITHKKVRLMEWFREKLSYVFYFY</sequence>
<feature type="domain" description="RRM Nup35-type" evidence="9">
    <location>
        <begin position="64"/>
        <end position="145"/>
    </location>
</feature>